<keyword evidence="2" id="KW-0812">Transmembrane</keyword>
<evidence type="ECO:0000313" key="4">
    <source>
        <dbReference type="Proteomes" id="UP001565471"/>
    </source>
</evidence>
<feature type="region of interest" description="Disordered" evidence="1">
    <location>
        <begin position="48"/>
        <end position="79"/>
    </location>
</feature>
<keyword evidence="4" id="KW-1185">Reference proteome</keyword>
<name>A0ABV4EVV8_BRAEL</name>
<evidence type="ECO:0000256" key="1">
    <source>
        <dbReference type="SAM" id="MobiDB-lite"/>
    </source>
</evidence>
<keyword evidence="2" id="KW-0472">Membrane</keyword>
<organism evidence="3 4">
    <name type="scientific">Bradyrhizobium elkanii</name>
    <dbReference type="NCBI Taxonomy" id="29448"/>
    <lineage>
        <taxon>Bacteria</taxon>
        <taxon>Pseudomonadati</taxon>
        <taxon>Pseudomonadota</taxon>
        <taxon>Alphaproteobacteria</taxon>
        <taxon>Hyphomicrobiales</taxon>
        <taxon>Nitrobacteraceae</taxon>
        <taxon>Bradyrhizobium</taxon>
    </lineage>
</organism>
<feature type="compositionally biased region" description="Polar residues" evidence="1">
    <location>
        <begin position="50"/>
        <end position="59"/>
    </location>
</feature>
<dbReference type="Proteomes" id="UP001565471">
    <property type="component" value="Unassembled WGS sequence"/>
</dbReference>
<evidence type="ECO:0000256" key="2">
    <source>
        <dbReference type="SAM" id="Phobius"/>
    </source>
</evidence>
<comment type="caution">
    <text evidence="3">The sequence shown here is derived from an EMBL/GenBank/DDBJ whole genome shotgun (WGS) entry which is preliminary data.</text>
</comment>
<evidence type="ECO:0000313" key="3">
    <source>
        <dbReference type="EMBL" id="MEY9314912.1"/>
    </source>
</evidence>
<reference evidence="3 4" key="1">
    <citation type="submission" date="2024-07" db="EMBL/GenBank/DDBJ databases">
        <title>Genomic Encyclopedia of Type Strains, Phase V (KMG-V): Genome sequencing to study the core and pangenomes of soil and plant-associated prokaryotes.</title>
        <authorList>
            <person name="Whitman W."/>
        </authorList>
    </citation>
    <scope>NUCLEOTIDE SEQUENCE [LARGE SCALE GENOMIC DNA]</scope>
    <source>
        <strain evidence="3 4">USDA 415</strain>
    </source>
</reference>
<proteinExistence type="predicted"/>
<protein>
    <submittedName>
        <fullName evidence="3">Uncharacterized protein</fullName>
    </submittedName>
</protein>
<accession>A0ABV4EVV8</accession>
<dbReference type="EMBL" id="JBGBZA010000002">
    <property type="protein sequence ID" value="MEY9314912.1"/>
    <property type="molecule type" value="Genomic_DNA"/>
</dbReference>
<keyword evidence="2" id="KW-1133">Transmembrane helix</keyword>
<gene>
    <name evidence="3" type="ORF">ABIF29_001711</name>
</gene>
<feature type="transmembrane region" description="Helical" evidence="2">
    <location>
        <begin position="20"/>
        <end position="41"/>
    </location>
</feature>
<sequence>MVTPSAAKHGGSLPKNDSRSAVSITSFWTAAMVTFVGEYLWRNRLRRSRTAGSPSTFASAGSDKNMGAALPLSQVPGRP</sequence>